<name>A0A177N6K3_9GAMM</name>
<feature type="compositionally biased region" description="Polar residues" evidence="1">
    <location>
        <begin position="264"/>
        <end position="275"/>
    </location>
</feature>
<feature type="compositionally biased region" description="Acidic residues" evidence="1">
    <location>
        <begin position="241"/>
        <end position="252"/>
    </location>
</feature>
<dbReference type="Pfam" id="PF00092">
    <property type="entry name" value="VWA"/>
    <property type="match status" value="1"/>
</dbReference>
<sequence length="574" mass="62071">MTQTLERAFPIVAAALGNHFGISIKIGGTDAYTNGRSIQLPAYDGSNPDYQSAAWGYLAHEAAHIRFSDFEIDFGDSVLRLRICQAIEDVRIEHELAKVYPGTRLTLAKVVEKMIGEGRFVAQKADEHPGNILYGYILKRLRATVLGQTVLMPLVDQTRDALRANFPRGALIRLEGLLSEVPDGLSCERDCLDLTDRILTMIEEEVEKARDSAADSSDSDAANDADAADETDQDNPPASGDDGDSGQDDSDGDPQNGSPEPASVPSQPDVPTSPSGDEVVTLMDQLNATAEHDLEPDWFETVKAQLRLAPGTCENCVLPIGMIPTGSHLVGQTLANKVAQDSKALRVALQSAVQAHRHNRPQAVRQGRRIAGSRLSRVAQGDTRLFIRPHQRISPNTALHILLDKSESMDDKIAVNGETVTLLSLALDAAMALALALEGIQGVNPAITAFPGADDDSVHQVLRHGEKVVNGLERFSLRAAHTTPMTQAVWYAAAQLLQCREPRKVLLVITDGVPNDKTSTLSILKRCRDCGIETIGIGLGVMVDHLFPVALSIQDIAELRHQLFNLSKAMLLAA</sequence>
<dbReference type="EMBL" id="LUUK01000217">
    <property type="protein sequence ID" value="OAI12760.1"/>
    <property type="molecule type" value="Genomic_DNA"/>
</dbReference>
<dbReference type="PANTHER" id="PTHR41248">
    <property type="entry name" value="NORD PROTEIN"/>
    <property type="match status" value="1"/>
</dbReference>
<dbReference type="PANTHER" id="PTHR41248:SF1">
    <property type="entry name" value="NORD PROTEIN"/>
    <property type="match status" value="1"/>
</dbReference>
<evidence type="ECO:0000256" key="1">
    <source>
        <dbReference type="SAM" id="MobiDB-lite"/>
    </source>
</evidence>
<protein>
    <recommendedName>
        <fullName evidence="2">VWFA domain-containing protein</fullName>
    </recommendedName>
</protein>
<reference evidence="4" key="1">
    <citation type="submission" date="2016-03" db="EMBL/GenBank/DDBJ databases">
        <authorList>
            <person name="Heylen K."/>
            <person name="De Vos P."/>
            <person name="Vekeman B."/>
        </authorList>
    </citation>
    <scope>NUCLEOTIDE SEQUENCE [LARGE SCALE GENOMIC DNA]</scope>
    <source>
        <strain evidence="4">R-45383</strain>
    </source>
</reference>
<evidence type="ECO:0000259" key="2">
    <source>
        <dbReference type="PROSITE" id="PS50234"/>
    </source>
</evidence>
<dbReference type="InterPro" id="IPR002035">
    <property type="entry name" value="VWF_A"/>
</dbReference>
<evidence type="ECO:0000313" key="4">
    <source>
        <dbReference type="Proteomes" id="UP000077628"/>
    </source>
</evidence>
<feature type="compositionally biased region" description="Acidic residues" evidence="1">
    <location>
        <begin position="217"/>
        <end position="233"/>
    </location>
</feature>
<evidence type="ECO:0000313" key="3">
    <source>
        <dbReference type="EMBL" id="OAI12760.1"/>
    </source>
</evidence>
<dbReference type="Proteomes" id="UP000077628">
    <property type="component" value="Unassembled WGS sequence"/>
</dbReference>
<dbReference type="STRING" id="702114.A1355_14055"/>
<dbReference type="OrthoDB" id="6064888at2"/>
<proteinExistence type="predicted"/>
<feature type="region of interest" description="Disordered" evidence="1">
    <location>
        <begin position="208"/>
        <end position="277"/>
    </location>
</feature>
<dbReference type="AlphaFoldDB" id="A0A177N6K3"/>
<gene>
    <name evidence="3" type="ORF">A1355_14055</name>
</gene>
<feature type="domain" description="VWFA" evidence="2">
    <location>
        <begin position="398"/>
        <end position="574"/>
    </location>
</feature>
<keyword evidence="4" id="KW-1185">Reference proteome</keyword>
<dbReference type="RefSeq" id="WP_064031369.1">
    <property type="nucleotide sequence ID" value="NZ_LUUK01000217.1"/>
</dbReference>
<dbReference type="InterPro" id="IPR051928">
    <property type="entry name" value="NorD/CobT"/>
</dbReference>
<dbReference type="InterPro" id="IPR036465">
    <property type="entry name" value="vWFA_dom_sf"/>
</dbReference>
<dbReference type="SMART" id="SM00327">
    <property type="entry name" value="VWA"/>
    <property type="match status" value="1"/>
</dbReference>
<dbReference type="Gene3D" id="3.40.50.410">
    <property type="entry name" value="von Willebrand factor, type A domain"/>
    <property type="match status" value="1"/>
</dbReference>
<organism evidence="3 4">
    <name type="scientific">Methylomonas koyamae</name>
    <dbReference type="NCBI Taxonomy" id="702114"/>
    <lineage>
        <taxon>Bacteria</taxon>
        <taxon>Pseudomonadati</taxon>
        <taxon>Pseudomonadota</taxon>
        <taxon>Gammaproteobacteria</taxon>
        <taxon>Methylococcales</taxon>
        <taxon>Methylococcaceae</taxon>
        <taxon>Methylomonas</taxon>
    </lineage>
</organism>
<accession>A0A177N6K3</accession>
<dbReference type="SUPFAM" id="SSF53300">
    <property type="entry name" value="vWA-like"/>
    <property type="match status" value="1"/>
</dbReference>
<comment type="caution">
    <text evidence="3">The sequence shown here is derived from an EMBL/GenBank/DDBJ whole genome shotgun (WGS) entry which is preliminary data.</text>
</comment>
<dbReference type="PROSITE" id="PS50234">
    <property type="entry name" value="VWFA"/>
    <property type="match status" value="1"/>
</dbReference>